<gene>
    <name evidence="4" type="ORF">SAMN05660649_00926</name>
</gene>
<reference evidence="5" key="1">
    <citation type="submission" date="2016-10" db="EMBL/GenBank/DDBJ databases">
        <authorList>
            <person name="Varghese N."/>
            <person name="Submissions S."/>
        </authorList>
    </citation>
    <scope>NUCLEOTIDE SEQUENCE [LARGE SCALE GENOMIC DNA]</scope>
    <source>
        <strain evidence="5">DSM 17038</strain>
    </source>
</reference>
<dbReference type="Pfam" id="PF02607">
    <property type="entry name" value="B12-binding_2"/>
    <property type="match status" value="1"/>
</dbReference>
<keyword evidence="5" id="KW-1185">Reference proteome</keyword>
<dbReference type="RefSeq" id="WP_092469136.1">
    <property type="nucleotide sequence ID" value="NZ_FOOX01000002.1"/>
</dbReference>
<proteinExistence type="predicted"/>
<dbReference type="GO" id="GO:0050667">
    <property type="term" value="P:homocysteine metabolic process"/>
    <property type="evidence" value="ECO:0007669"/>
    <property type="project" value="TreeGrafter"/>
</dbReference>
<dbReference type="InterPro" id="IPR050554">
    <property type="entry name" value="Met_Synthase/Corrinoid"/>
</dbReference>
<keyword evidence="2" id="KW-0170">Cobalt</keyword>
<dbReference type="Gene3D" id="1.10.1240.10">
    <property type="entry name" value="Methionine synthase domain"/>
    <property type="match status" value="1"/>
</dbReference>
<evidence type="ECO:0000256" key="2">
    <source>
        <dbReference type="ARBA" id="ARBA00023285"/>
    </source>
</evidence>
<dbReference type="SUPFAM" id="SSF47644">
    <property type="entry name" value="Methionine synthase domain"/>
    <property type="match status" value="1"/>
</dbReference>
<evidence type="ECO:0000259" key="3">
    <source>
        <dbReference type="PROSITE" id="PS51332"/>
    </source>
</evidence>
<protein>
    <submittedName>
        <fullName evidence="4">Methanogenic corrinoid protein MtbC1</fullName>
    </submittedName>
</protein>
<dbReference type="Pfam" id="PF02310">
    <property type="entry name" value="B12-binding"/>
    <property type="match status" value="1"/>
</dbReference>
<dbReference type="EMBL" id="FOOX01000002">
    <property type="protein sequence ID" value="SFG16058.1"/>
    <property type="molecule type" value="Genomic_DNA"/>
</dbReference>
<dbReference type="Gene3D" id="3.40.50.280">
    <property type="entry name" value="Cobalamin-binding domain"/>
    <property type="match status" value="1"/>
</dbReference>
<evidence type="ECO:0000313" key="5">
    <source>
        <dbReference type="Proteomes" id="UP000199337"/>
    </source>
</evidence>
<dbReference type="InterPro" id="IPR003759">
    <property type="entry name" value="Cbl-bd_cap"/>
</dbReference>
<dbReference type="GO" id="GO:0046653">
    <property type="term" value="P:tetrahydrofolate metabolic process"/>
    <property type="evidence" value="ECO:0007669"/>
    <property type="project" value="TreeGrafter"/>
</dbReference>
<dbReference type="STRING" id="341036.SAMN05660649_00926"/>
<dbReference type="OrthoDB" id="9783599at2"/>
<dbReference type="AlphaFoldDB" id="A0A1I2PIZ7"/>
<feature type="domain" description="B12-binding" evidence="3">
    <location>
        <begin position="93"/>
        <end position="224"/>
    </location>
</feature>
<dbReference type="GO" id="GO:0031419">
    <property type="term" value="F:cobalamin binding"/>
    <property type="evidence" value="ECO:0007669"/>
    <property type="project" value="InterPro"/>
</dbReference>
<dbReference type="InterPro" id="IPR036724">
    <property type="entry name" value="Cobalamin-bd_sf"/>
</dbReference>
<dbReference type="GO" id="GO:0005829">
    <property type="term" value="C:cytosol"/>
    <property type="evidence" value="ECO:0007669"/>
    <property type="project" value="TreeGrafter"/>
</dbReference>
<dbReference type="GO" id="GO:0046872">
    <property type="term" value="F:metal ion binding"/>
    <property type="evidence" value="ECO:0007669"/>
    <property type="project" value="UniProtKB-KW"/>
</dbReference>
<dbReference type="GO" id="GO:0008705">
    <property type="term" value="F:methionine synthase activity"/>
    <property type="evidence" value="ECO:0007669"/>
    <property type="project" value="TreeGrafter"/>
</dbReference>
<evidence type="ECO:0000256" key="1">
    <source>
        <dbReference type="ARBA" id="ARBA00022723"/>
    </source>
</evidence>
<dbReference type="InterPro" id="IPR006158">
    <property type="entry name" value="Cobalamin-bd"/>
</dbReference>
<dbReference type="SMART" id="SM01018">
    <property type="entry name" value="B12-binding_2"/>
    <property type="match status" value="1"/>
</dbReference>
<keyword evidence="1" id="KW-0479">Metal-binding</keyword>
<organism evidence="4 5">
    <name type="scientific">Desulfotruncus arcticus DSM 17038</name>
    <dbReference type="NCBI Taxonomy" id="1121424"/>
    <lineage>
        <taxon>Bacteria</taxon>
        <taxon>Bacillati</taxon>
        <taxon>Bacillota</taxon>
        <taxon>Clostridia</taxon>
        <taxon>Eubacteriales</taxon>
        <taxon>Desulfallaceae</taxon>
        <taxon>Desulfotruncus</taxon>
    </lineage>
</organism>
<dbReference type="SUPFAM" id="SSF52242">
    <property type="entry name" value="Cobalamin (vitamin B12)-binding domain"/>
    <property type="match status" value="1"/>
</dbReference>
<dbReference type="PANTHER" id="PTHR45833:SF1">
    <property type="entry name" value="METHIONINE SYNTHASE"/>
    <property type="match status" value="1"/>
</dbReference>
<dbReference type="Proteomes" id="UP000199337">
    <property type="component" value="Unassembled WGS sequence"/>
</dbReference>
<dbReference type="InterPro" id="IPR036594">
    <property type="entry name" value="Meth_synthase_dom"/>
</dbReference>
<name>A0A1I2PIZ7_9FIRM</name>
<evidence type="ECO:0000313" key="4">
    <source>
        <dbReference type="EMBL" id="SFG16058.1"/>
    </source>
</evidence>
<dbReference type="PROSITE" id="PS51332">
    <property type="entry name" value="B12_BINDING"/>
    <property type="match status" value="1"/>
</dbReference>
<dbReference type="PANTHER" id="PTHR45833">
    <property type="entry name" value="METHIONINE SYNTHASE"/>
    <property type="match status" value="1"/>
</dbReference>
<sequence length="228" mass="25540">MKELGKKEQLLITHVEQLNEEEVIKLSDELLKEGMAPLRLLDLINEGMNRVGKLYESKDYYIADLIMAGLIFKQVLELDKMTAHFRVRHNDKIGRVVLGTVTGDIHDIGKDIFRGMLEASCFEVIDLGVDVPKEVFLKKCEEYKPDILGLSGVLTNTVDTMKEIVDAFQETGVKDKVKIIAGGNHLTAEVCGFIGADNFANDASSGVRICKKWMDGINERERRVIDNG</sequence>
<accession>A0A1I2PIZ7</accession>